<dbReference type="Proteomes" id="UP000254209">
    <property type="component" value="Unassembled WGS sequence"/>
</dbReference>
<keyword evidence="2" id="KW-1133">Transmembrane helix</keyword>
<name>A0A376BNB9_9NEIS</name>
<keyword evidence="4" id="KW-1185">Reference proteome</keyword>
<dbReference type="EMBL" id="UFSO01000002">
    <property type="protein sequence ID" value="SSY71160.1"/>
    <property type="molecule type" value="Genomic_DNA"/>
</dbReference>
<gene>
    <name evidence="3" type="ORF">NCTC10283_01300</name>
</gene>
<feature type="transmembrane region" description="Helical" evidence="2">
    <location>
        <begin position="13"/>
        <end position="34"/>
    </location>
</feature>
<evidence type="ECO:0000313" key="3">
    <source>
        <dbReference type="EMBL" id="SSY71160.1"/>
    </source>
</evidence>
<evidence type="ECO:0000313" key="4">
    <source>
        <dbReference type="Proteomes" id="UP000254209"/>
    </source>
</evidence>
<reference evidence="3 4" key="1">
    <citation type="submission" date="2018-06" db="EMBL/GenBank/DDBJ databases">
        <authorList>
            <consortium name="Pathogen Informatics"/>
            <person name="Doyle S."/>
        </authorList>
    </citation>
    <scope>NUCLEOTIDE SEQUENCE [LARGE SCALE GENOMIC DNA]</scope>
    <source>
        <strain evidence="3 4">NCTC10283</strain>
    </source>
</reference>
<dbReference type="OrthoDB" id="8613955at2"/>
<protein>
    <submittedName>
        <fullName evidence="3">Uncharacterized protein</fullName>
    </submittedName>
</protein>
<dbReference type="AlphaFoldDB" id="A0A376BNB9"/>
<proteinExistence type="predicted"/>
<evidence type="ECO:0000256" key="2">
    <source>
        <dbReference type="SAM" id="Phobius"/>
    </source>
</evidence>
<feature type="region of interest" description="Disordered" evidence="1">
    <location>
        <begin position="271"/>
        <end position="313"/>
    </location>
</feature>
<keyword evidence="2" id="KW-0472">Membrane</keyword>
<keyword evidence="2" id="KW-0812">Transmembrane</keyword>
<dbReference type="RefSeq" id="WP_034292083.1">
    <property type="nucleotide sequence ID" value="NZ_CP091519.2"/>
</dbReference>
<organism evidence="3 4">
    <name type="scientific">Alysiella crassa</name>
    <dbReference type="NCBI Taxonomy" id="153491"/>
    <lineage>
        <taxon>Bacteria</taxon>
        <taxon>Pseudomonadati</taxon>
        <taxon>Pseudomonadota</taxon>
        <taxon>Betaproteobacteria</taxon>
        <taxon>Neisseriales</taxon>
        <taxon>Neisseriaceae</taxon>
        <taxon>Alysiella</taxon>
    </lineage>
</organism>
<dbReference type="STRING" id="1120980.GCA_000745955_00914"/>
<feature type="compositionally biased region" description="Polar residues" evidence="1">
    <location>
        <begin position="290"/>
        <end position="299"/>
    </location>
</feature>
<sequence length="322" mass="35470">MADDFNPKSNFKITVLGIFLLLFLVTAYFGYNFISEAERSASGIQKNNFNKNNDLDFSKFDQTIKLPEKRALPIERSFGNEVGRVGDDVRIKAGEFAYYNSQPRIKIALENNGLLTVNAVAVSVSLFLDDEKEPVASAVGIPISLAQALEPQGEMVIDVPVVGASWQSEMVRLAKSRRVLAQIISVSDSANINTEYPQIGQGAYLKQTGNDWSVADANPLPANDFASTVAQNIHAPPPDFADPTANMDLSIPKPVEAVKIEPVSELKLEKLDLEPSDNPPIEREPIFRQPESTQPTQNVLPEEDELPSETGVISYEFKSFQK</sequence>
<accession>A0A376BNB9</accession>
<evidence type="ECO:0000256" key="1">
    <source>
        <dbReference type="SAM" id="MobiDB-lite"/>
    </source>
</evidence>